<proteinExistence type="predicted"/>
<accession>A0A6L6YLV0</accession>
<name>A0A6L6YLV0_9BURK</name>
<dbReference type="Proteomes" id="UP000472580">
    <property type="component" value="Unassembled WGS sequence"/>
</dbReference>
<dbReference type="RefSeq" id="WP_160336274.1">
    <property type="nucleotide sequence ID" value="NZ_WSRP01000051.1"/>
</dbReference>
<evidence type="ECO:0000313" key="2">
    <source>
        <dbReference type="EMBL" id="MVX57859.1"/>
    </source>
</evidence>
<feature type="chain" id="PRO_5026832117" evidence="1">
    <location>
        <begin position="21"/>
        <end position="323"/>
    </location>
</feature>
<dbReference type="AlphaFoldDB" id="A0A6L6YLV0"/>
<keyword evidence="1" id="KW-0732">Signal</keyword>
<sequence length="323" mass="36286">MKTKELLFAALFSFSSIASAETDTGIGSNEVNTVGGKLTIRTFETDPSQLVLNSSNLPIAENYYLELVGKVHFSDEADFVLVRSNPGGNATPNQYYVVRVGKDKTWRLTDISCTSFKSVEGDGSKFYKDGETVKVVFPEYLGHRTFKVTAELDPNGELIHEEKKIEKDTLMSTITSFDDVAGKELPPVALILIPAVRDDLLKKGTYSFIFNYLDGLGSPLLNTSDSGDVIYLSAHGSHAESWQEIDMWTNTKGKYWILYPTSCSGEECKFLVFTNLTYLQIRTYLEALLNDHKYPWFEGKYMSKSSFTINGQLKNCRTRELKI</sequence>
<evidence type="ECO:0000313" key="3">
    <source>
        <dbReference type="Proteomes" id="UP000472580"/>
    </source>
</evidence>
<reference evidence="2 3" key="1">
    <citation type="submission" date="2019-12" db="EMBL/GenBank/DDBJ databases">
        <title>Microbes associate with the intestines of laboratory mice.</title>
        <authorList>
            <person name="Navarre W."/>
            <person name="Wong E."/>
        </authorList>
    </citation>
    <scope>NUCLEOTIDE SEQUENCE [LARGE SCALE GENOMIC DNA]</scope>
    <source>
        <strain evidence="2 3">NM82_D38</strain>
    </source>
</reference>
<dbReference type="EMBL" id="WSRP01000051">
    <property type="protein sequence ID" value="MVX57859.1"/>
    <property type="molecule type" value="Genomic_DNA"/>
</dbReference>
<evidence type="ECO:0000256" key="1">
    <source>
        <dbReference type="SAM" id="SignalP"/>
    </source>
</evidence>
<organism evidence="2 3">
    <name type="scientific">Parasutterella muris</name>
    <dbReference type="NCBI Taxonomy" id="2565572"/>
    <lineage>
        <taxon>Bacteria</taxon>
        <taxon>Pseudomonadati</taxon>
        <taxon>Pseudomonadota</taxon>
        <taxon>Betaproteobacteria</taxon>
        <taxon>Burkholderiales</taxon>
        <taxon>Sutterellaceae</taxon>
        <taxon>Parasutterella</taxon>
    </lineage>
</organism>
<keyword evidence="3" id="KW-1185">Reference proteome</keyword>
<comment type="caution">
    <text evidence="2">The sequence shown here is derived from an EMBL/GenBank/DDBJ whole genome shotgun (WGS) entry which is preliminary data.</text>
</comment>
<feature type="signal peptide" evidence="1">
    <location>
        <begin position="1"/>
        <end position="20"/>
    </location>
</feature>
<protein>
    <submittedName>
        <fullName evidence="2">Uncharacterized protein</fullName>
    </submittedName>
</protein>
<gene>
    <name evidence="2" type="ORF">E5987_11755</name>
</gene>